<accession>A0ACB0Y3G6</accession>
<protein>
    <submittedName>
        <fullName evidence="1">Uncharacterized protein</fullName>
    </submittedName>
</protein>
<proteinExistence type="predicted"/>
<organism evidence="1 2">
    <name type="scientific">Meloidogyne enterolobii</name>
    <name type="common">Root-knot nematode worm</name>
    <name type="synonym">Meloidogyne mayaguensis</name>
    <dbReference type="NCBI Taxonomy" id="390850"/>
    <lineage>
        <taxon>Eukaryota</taxon>
        <taxon>Metazoa</taxon>
        <taxon>Ecdysozoa</taxon>
        <taxon>Nematoda</taxon>
        <taxon>Chromadorea</taxon>
        <taxon>Rhabditida</taxon>
        <taxon>Tylenchina</taxon>
        <taxon>Tylenchomorpha</taxon>
        <taxon>Tylenchoidea</taxon>
        <taxon>Meloidogynidae</taxon>
        <taxon>Meloidogyninae</taxon>
        <taxon>Meloidogyne</taxon>
    </lineage>
</organism>
<dbReference type="EMBL" id="CAVMJV010000005">
    <property type="protein sequence ID" value="CAK5030317.1"/>
    <property type="molecule type" value="Genomic_DNA"/>
</dbReference>
<comment type="caution">
    <text evidence="1">The sequence shown here is derived from an EMBL/GenBank/DDBJ whole genome shotgun (WGS) entry which is preliminary data.</text>
</comment>
<name>A0ACB0Y3G6_MELEN</name>
<sequence length="132" mass="15244">MLYSLSSETKLDIFKCLSYQQLLAFKQTNVYLRDFVNKYEGELAKEKFTMICLGDIGGFNGIPRKLINTKAKDFDFPMTKEIEEKFKNGFKKPIPLFLSGHGTGEIDIFLEKGLILFKKWVKVLVRGKFDNS</sequence>
<keyword evidence="2" id="KW-1185">Reference proteome</keyword>
<evidence type="ECO:0000313" key="2">
    <source>
        <dbReference type="Proteomes" id="UP001497535"/>
    </source>
</evidence>
<gene>
    <name evidence="1" type="ORF">MENTE1834_LOCUS7178</name>
</gene>
<dbReference type="Proteomes" id="UP001497535">
    <property type="component" value="Unassembled WGS sequence"/>
</dbReference>
<evidence type="ECO:0000313" key="1">
    <source>
        <dbReference type="EMBL" id="CAK5030317.1"/>
    </source>
</evidence>
<reference evidence="1" key="1">
    <citation type="submission" date="2023-11" db="EMBL/GenBank/DDBJ databases">
        <authorList>
            <person name="Poullet M."/>
        </authorList>
    </citation>
    <scope>NUCLEOTIDE SEQUENCE</scope>
    <source>
        <strain evidence="1">E1834</strain>
    </source>
</reference>